<evidence type="ECO:0000256" key="9">
    <source>
        <dbReference type="ARBA" id="ARBA00048679"/>
    </source>
</evidence>
<sequence length="130" mass="15200">MIPVFATSQFWLFFSKCHKKPTLCLKDFPFLQIDEDILQEVIKMGFDKNQLVESLHSRIQNEVFHITLLIEFIIFRSCGWVNASFSLAFVGLQLYKTREDKYLLDLQRVSGPHLLFLDLCAAFLAQLRVL</sequence>
<evidence type="ECO:0000256" key="2">
    <source>
        <dbReference type="ARBA" id="ARBA00012513"/>
    </source>
</evidence>
<dbReference type="GO" id="GO:0004674">
    <property type="term" value="F:protein serine/threonine kinase activity"/>
    <property type="evidence" value="ECO:0007669"/>
    <property type="project" value="UniProtKB-KW"/>
</dbReference>
<dbReference type="Pfam" id="PF02149">
    <property type="entry name" value="KA1"/>
    <property type="match status" value="1"/>
</dbReference>
<reference evidence="12 13" key="1">
    <citation type="journal article" date="2014" name="Agronomy (Basel)">
        <title>A Draft Genome Sequence for Ensete ventricosum, the Drought-Tolerant Tree Against Hunger.</title>
        <authorList>
            <person name="Harrison J."/>
            <person name="Moore K.A."/>
            <person name="Paszkiewicz K."/>
            <person name="Jones T."/>
            <person name="Grant M."/>
            <person name="Ambacheew D."/>
            <person name="Muzemil S."/>
            <person name="Studholme D.J."/>
        </authorList>
    </citation>
    <scope>NUCLEOTIDE SEQUENCE [LARGE SCALE GENOMIC DNA]</scope>
</reference>
<evidence type="ECO:0000256" key="4">
    <source>
        <dbReference type="ARBA" id="ARBA00022679"/>
    </source>
</evidence>
<proteinExistence type="inferred from homology"/>
<evidence type="ECO:0000313" key="12">
    <source>
        <dbReference type="EMBL" id="RRT77417.1"/>
    </source>
</evidence>
<gene>
    <name evidence="12" type="ORF">B296_00028654</name>
</gene>
<dbReference type="Proteomes" id="UP000287651">
    <property type="component" value="Unassembled WGS sequence"/>
</dbReference>
<feature type="domain" description="UBA" evidence="10">
    <location>
        <begin position="32"/>
        <end position="76"/>
    </location>
</feature>
<dbReference type="SUPFAM" id="SSF103243">
    <property type="entry name" value="KA1-like"/>
    <property type="match status" value="1"/>
</dbReference>
<accession>A0A427AMC9</accession>
<organism evidence="12 13">
    <name type="scientific">Ensete ventricosum</name>
    <name type="common">Abyssinian banana</name>
    <name type="synonym">Musa ensete</name>
    <dbReference type="NCBI Taxonomy" id="4639"/>
    <lineage>
        <taxon>Eukaryota</taxon>
        <taxon>Viridiplantae</taxon>
        <taxon>Streptophyta</taxon>
        <taxon>Embryophyta</taxon>
        <taxon>Tracheophyta</taxon>
        <taxon>Spermatophyta</taxon>
        <taxon>Magnoliopsida</taxon>
        <taxon>Liliopsida</taxon>
        <taxon>Zingiberales</taxon>
        <taxon>Musaceae</taxon>
        <taxon>Ensete</taxon>
    </lineage>
</organism>
<comment type="catalytic activity">
    <reaction evidence="8">
        <text>L-threonyl-[protein] + ATP = O-phospho-L-threonyl-[protein] + ADP + H(+)</text>
        <dbReference type="Rhea" id="RHEA:46608"/>
        <dbReference type="Rhea" id="RHEA-COMP:11060"/>
        <dbReference type="Rhea" id="RHEA-COMP:11605"/>
        <dbReference type="ChEBI" id="CHEBI:15378"/>
        <dbReference type="ChEBI" id="CHEBI:30013"/>
        <dbReference type="ChEBI" id="CHEBI:30616"/>
        <dbReference type="ChEBI" id="CHEBI:61977"/>
        <dbReference type="ChEBI" id="CHEBI:456216"/>
        <dbReference type="EC" id="2.7.11.1"/>
    </reaction>
</comment>
<dbReference type="InterPro" id="IPR015940">
    <property type="entry name" value="UBA"/>
</dbReference>
<evidence type="ECO:0000256" key="7">
    <source>
        <dbReference type="ARBA" id="ARBA00022840"/>
    </source>
</evidence>
<dbReference type="AlphaFoldDB" id="A0A427AMC9"/>
<dbReference type="PROSITE" id="PS50032">
    <property type="entry name" value="KA1"/>
    <property type="match status" value="1"/>
</dbReference>
<evidence type="ECO:0000256" key="5">
    <source>
        <dbReference type="ARBA" id="ARBA00022741"/>
    </source>
</evidence>
<keyword evidence="4" id="KW-0808">Transferase</keyword>
<dbReference type="EMBL" id="AMZH03001936">
    <property type="protein sequence ID" value="RRT77417.1"/>
    <property type="molecule type" value="Genomic_DNA"/>
</dbReference>
<evidence type="ECO:0000256" key="8">
    <source>
        <dbReference type="ARBA" id="ARBA00047899"/>
    </source>
</evidence>
<dbReference type="CDD" id="cd14335">
    <property type="entry name" value="UBA_SnRK1_plant"/>
    <property type="match status" value="1"/>
</dbReference>
<dbReference type="PROSITE" id="PS50030">
    <property type="entry name" value="UBA"/>
    <property type="match status" value="1"/>
</dbReference>
<protein>
    <recommendedName>
        <fullName evidence="2">non-specific serine/threonine protein kinase</fullName>
        <ecNumber evidence="2">2.7.11.1</ecNumber>
    </recommendedName>
</protein>
<name>A0A427AMC9_ENSVE</name>
<keyword evidence="3" id="KW-0723">Serine/threonine-protein kinase</keyword>
<evidence type="ECO:0000256" key="6">
    <source>
        <dbReference type="ARBA" id="ARBA00022777"/>
    </source>
</evidence>
<dbReference type="EC" id="2.7.11.1" evidence="2"/>
<evidence type="ECO:0000256" key="1">
    <source>
        <dbReference type="ARBA" id="ARBA00006234"/>
    </source>
</evidence>
<feature type="domain" description="KA1" evidence="11">
    <location>
        <begin position="81"/>
        <end position="129"/>
    </location>
</feature>
<dbReference type="Gene3D" id="3.30.310.80">
    <property type="entry name" value="Kinase associated domain 1, KA1"/>
    <property type="match status" value="1"/>
</dbReference>
<keyword evidence="5" id="KW-0547">Nucleotide-binding</keyword>
<comment type="caution">
    <text evidence="12">The sequence shown here is derived from an EMBL/GenBank/DDBJ whole genome shotgun (WGS) entry which is preliminary data.</text>
</comment>
<dbReference type="GO" id="GO:0005524">
    <property type="term" value="F:ATP binding"/>
    <property type="evidence" value="ECO:0007669"/>
    <property type="project" value="UniProtKB-KW"/>
</dbReference>
<evidence type="ECO:0000256" key="3">
    <source>
        <dbReference type="ARBA" id="ARBA00022527"/>
    </source>
</evidence>
<evidence type="ECO:0000259" key="10">
    <source>
        <dbReference type="PROSITE" id="PS50030"/>
    </source>
</evidence>
<comment type="similarity">
    <text evidence="1">Belongs to the protein kinase superfamily. CAMK Ser/Thr protein kinase family. SNF1 subfamily.</text>
</comment>
<evidence type="ECO:0000313" key="13">
    <source>
        <dbReference type="Proteomes" id="UP000287651"/>
    </source>
</evidence>
<comment type="catalytic activity">
    <reaction evidence="9">
        <text>L-seryl-[protein] + ATP = O-phospho-L-seryl-[protein] + ADP + H(+)</text>
        <dbReference type="Rhea" id="RHEA:17989"/>
        <dbReference type="Rhea" id="RHEA-COMP:9863"/>
        <dbReference type="Rhea" id="RHEA-COMP:11604"/>
        <dbReference type="ChEBI" id="CHEBI:15378"/>
        <dbReference type="ChEBI" id="CHEBI:29999"/>
        <dbReference type="ChEBI" id="CHEBI:30616"/>
        <dbReference type="ChEBI" id="CHEBI:83421"/>
        <dbReference type="ChEBI" id="CHEBI:456216"/>
        <dbReference type="EC" id="2.7.11.1"/>
    </reaction>
</comment>
<dbReference type="InterPro" id="IPR001772">
    <property type="entry name" value="KA1_dom"/>
</dbReference>
<keyword evidence="7" id="KW-0067">ATP-binding</keyword>
<evidence type="ECO:0000259" key="11">
    <source>
        <dbReference type="PROSITE" id="PS50032"/>
    </source>
</evidence>
<keyword evidence="6" id="KW-0418">Kinase</keyword>
<dbReference type="InterPro" id="IPR028375">
    <property type="entry name" value="KA1/Ssp2_C"/>
</dbReference>